<keyword evidence="3" id="KW-1185">Reference proteome</keyword>
<feature type="compositionally biased region" description="Polar residues" evidence="1">
    <location>
        <begin position="1"/>
        <end position="14"/>
    </location>
</feature>
<dbReference type="OrthoDB" id="10485946at2759"/>
<accession>A0A0C2GVJ8</accession>
<evidence type="ECO:0000256" key="1">
    <source>
        <dbReference type="SAM" id="MobiDB-lite"/>
    </source>
</evidence>
<evidence type="ECO:0000313" key="3">
    <source>
        <dbReference type="Proteomes" id="UP000054047"/>
    </source>
</evidence>
<dbReference type="AlphaFoldDB" id="A0A0C2GVJ8"/>
<feature type="region of interest" description="Disordered" evidence="1">
    <location>
        <begin position="1"/>
        <end position="32"/>
    </location>
</feature>
<gene>
    <name evidence="2" type="ORF">ANCDUO_06613</name>
</gene>
<organism evidence="2 3">
    <name type="scientific">Ancylostoma duodenale</name>
    <dbReference type="NCBI Taxonomy" id="51022"/>
    <lineage>
        <taxon>Eukaryota</taxon>
        <taxon>Metazoa</taxon>
        <taxon>Ecdysozoa</taxon>
        <taxon>Nematoda</taxon>
        <taxon>Chromadorea</taxon>
        <taxon>Rhabditida</taxon>
        <taxon>Rhabditina</taxon>
        <taxon>Rhabditomorpha</taxon>
        <taxon>Strongyloidea</taxon>
        <taxon>Ancylostomatidae</taxon>
        <taxon>Ancylostomatinae</taxon>
        <taxon>Ancylostoma</taxon>
    </lineage>
</organism>
<name>A0A0C2GVJ8_9BILA</name>
<evidence type="ECO:0000313" key="2">
    <source>
        <dbReference type="EMBL" id="KIH63089.1"/>
    </source>
</evidence>
<reference evidence="2 3" key="1">
    <citation type="submission" date="2013-12" db="EMBL/GenBank/DDBJ databases">
        <title>Draft genome of the parsitic nematode Ancylostoma duodenale.</title>
        <authorList>
            <person name="Mitreva M."/>
        </authorList>
    </citation>
    <scope>NUCLEOTIDE SEQUENCE [LARGE SCALE GENOMIC DNA]</scope>
    <source>
        <strain evidence="2 3">Zhejiang</strain>
    </source>
</reference>
<proteinExistence type="predicted"/>
<dbReference type="EMBL" id="KN728889">
    <property type="protein sequence ID" value="KIH63089.1"/>
    <property type="molecule type" value="Genomic_DNA"/>
</dbReference>
<sequence>MAESQTRPAGQTLQDRPVKRSPVDSPSTRNDSFDDAIERLVNDDQLPAHLKAVLGHLVERMTSVEVLLKKKHELGERLKDELAEKNKLREEIEE</sequence>
<protein>
    <submittedName>
        <fullName evidence="2">Uncharacterized protein</fullName>
    </submittedName>
</protein>
<dbReference type="Proteomes" id="UP000054047">
    <property type="component" value="Unassembled WGS sequence"/>
</dbReference>